<feature type="transmembrane region" description="Helical" evidence="2">
    <location>
        <begin position="123"/>
        <end position="142"/>
    </location>
</feature>
<feature type="transmembrane region" description="Helical" evidence="2">
    <location>
        <begin position="77"/>
        <end position="102"/>
    </location>
</feature>
<feature type="compositionally biased region" description="Acidic residues" evidence="1">
    <location>
        <begin position="187"/>
        <end position="200"/>
    </location>
</feature>
<keyword evidence="4" id="KW-1185">Reference proteome</keyword>
<keyword evidence="2" id="KW-1133">Transmembrane helix</keyword>
<protein>
    <submittedName>
        <fullName evidence="3">Uncharacterized protein</fullName>
    </submittedName>
</protein>
<dbReference type="Proteomes" id="UP001205740">
    <property type="component" value="Unassembled WGS sequence"/>
</dbReference>
<evidence type="ECO:0000256" key="2">
    <source>
        <dbReference type="SAM" id="Phobius"/>
    </source>
</evidence>
<feature type="transmembrane region" description="Helical" evidence="2">
    <location>
        <begin position="154"/>
        <end position="179"/>
    </location>
</feature>
<sequence length="233" mass="25477">MTDPNSAIPDHLKPAPWVRYEGWRVRLYEKNQAKNAHRLVGMRNRRGARILACGVLASLAVLVVASVMSFVTHVWFFIPFVVGLIGVFVFLKLLGIVTGNIAEAPVASLDELQLAKRNSARSIGYLAVFSLMFIPYLALVLVGSSVESVSGHTVYGFGVLLITLMLVGTCSPTLLLAWWTEDPDPEDFADTVDTATDEATVESTEPPRVTADASPSRPRDDDTHFDPPAPGRW</sequence>
<organism evidence="3 4">
    <name type="scientific">Williamsia serinedens</name>
    <dbReference type="NCBI Taxonomy" id="391736"/>
    <lineage>
        <taxon>Bacteria</taxon>
        <taxon>Bacillati</taxon>
        <taxon>Actinomycetota</taxon>
        <taxon>Actinomycetes</taxon>
        <taxon>Mycobacteriales</taxon>
        <taxon>Nocardiaceae</taxon>
        <taxon>Williamsia</taxon>
    </lineage>
</organism>
<feature type="region of interest" description="Disordered" evidence="1">
    <location>
        <begin position="187"/>
        <end position="233"/>
    </location>
</feature>
<evidence type="ECO:0000313" key="3">
    <source>
        <dbReference type="EMBL" id="MCP2160868.1"/>
    </source>
</evidence>
<keyword evidence="2" id="KW-0472">Membrane</keyword>
<feature type="transmembrane region" description="Helical" evidence="2">
    <location>
        <begin position="48"/>
        <end position="71"/>
    </location>
</feature>
<keyword evidence="2" id="KW-0812">Transmembrane</keyword>
<evidence type="ECO:0000256" key="1">
    <source>
        <dbReference type="SAM" id="MobiDB-lite"/>
    </source>
</evidence>
<name>A0ABT1H530_9NOCA</name>
<proteinExistence type="predicted"/>
<gene>
    <name evidence="3" type="ORF">LX12_002055</name>
</gene>
<evidence type="ECO:0000313" key="4">
    <source>
        <dbReference type="Proteomes" id="UP001205740"/>
    </source>
</evidence>
<comment type="caution">
    <text evidence="3">The sequence shown here is derived from an EMBL/GenBank/DDBJ whole genome shotgun (WGS) entry which is preliminary data.</text>
</comment>
<dbReference type="EMBL" id="JAMTCG010000003">
    <property type="protein sequence ID" value="MCP2160868.1"/>
    <property type="molecule type" value="Genomic_DNA"/>
</dbReference>
<dbReference type="RefSeq" id="WP_253654427.1">
    <property type="nucleotide sequence ID" value="NZ_BAAAOE010000003.1"/>
</dbReference>
<accession>A0ABT1H530</accession>
<reference evidence="3 4" key="1">
    <citation type="submission" date="2022-06" db="EMBL/GenBank/DDBJ databases">
        <title>Genomic Encyclopedia of Archaeal and Bacterial Type Strains, Phase II (KMG-II): from individual species to whole genera.</title>
        <authorList>
            <person name="Goeker M."/>
        </authorList>
    </citation>
    <scope>NUCLEOTIDE SEQUENCE [LARGE SCALE GENOMIC DNA]</scope>
    <source>
        <strain evidence="3 4">DSM 45037</strain>
    </source>
</reference>